<name>A0A9W9A6Z3_9AGAR</name>
<organism evidence="1 2">
    <name type="scientific">Lentinula lateritia</name>
    <dbReference type="NCBI Taxonomy" id="40482"/>
    <lineage>
        <taxon>Eukaryota</taxon>
        <taxon>Fungi</taxon>
        <taxon>Dikarya</taxon>
        <taxon>Basidiomycota</taxon>
        <taxon>Agaricomycotina</taxon>
        <taxon>Agaricomycetes</taxon>
        <taxon>Agaricomycetidae</taxon>
        <taxon>Agaricales</taxon>
        <taxon>Marasmiineae</taxon>
        <taxon>Omphalotaceae</taxon>
        <taxon>Lentinula</taxon>
    </lineage>
</organism>
<dbReference type="Pfam" id="PF11899">
    <property type="entry name" value="DUF3419"/>
    <property type="match status" value="1"/>
</dbReference>
<evidence type="ECO:0000313" key="2">
    <source>
        <dbReference type="Proteomes" id="UP001150238"/>
    </source>
</evidence>
<proteinExistence type="predicted"/>
<comment type="caution">
    <text evidence="1">The sequence shown here is derived from an EMBL/GenBank/DDBJ whole genome shotgun (WGS) entry which is preliminary data.</text>
</comment>
<accession>A0A9W9A6Z3</accession>
<sequence length="158" mass="18087">MFTGESPWCMEYSATIRHKGMKTLIYTFTWEDPEVDIQHLDITSSDSVLAITSAGDNVLHYAIASSPRNLHCVDMNPCQGHLLELKLAAISSLEYFDFFALFGRGYHPRFRDLLDSKLEHCLSIYAYEFWKVNASAFSSSTFYDWVYSGRVCGSLRRS</sequence>
<dbReference type="Proteomes" id="UP001150238">
    <property type="component" value="Unassembled WGS sequence"/>
</dbReference>
<protein>
    <submittedName>
        <fullName evidence="1">Uncharacterized protein</fullName>
    </submittedName>
</protein>
<dbReference type="PANTHER" id="PTHR47473">
    <property type="entry name" value="BTA1P"/>
    <property type="match status" value="1"/>
</dbReference>
<dbReference type="EMBL" id="JANVFS010000021">
    <property type="protein sequence ID" value="KAJ4475968.1"/>
    <property type="molecule type" value="Genomic_DNA"/>
</dbReference>
<reference evidence="1" key="1">
    <citation type="submission" date="2022-08" db="EMBL/GenBank/DDBJ databases">
        <authorList>
            <consortium name="DOE Joint Genome Institute"/>
            <person name="Min B."/>
            <person name="Riley R."/>
            <person name="Sierra-Patev S."/>
            <person name="Naranjo-Ortiz M."/>
            <person name="Looney B."/>
            <person name="Konkel Z."/>
            <person name="Slot J.C."/>
            <person name="Sakamoto Y."/>
            <person name="Steenwyk J.L."/>
            <person name="Rokas A."/>
            <person name="Carro J."/>
            <person name="Camarero S."/>
            <person name="Ferreira P."/>
            <person name="Molpeceres G."/>
            <person name="Ruiz-Duenas F.J."/>
            <person name="Serrano A."/>
            <person name="Henrissat B."/>
            <person name="Drula E."/>
            <person name="Hughes K.W."/>
            <person name="Mata J.L."/>
            <person name="Ishikawa N.K."/>
            <person name="Vargas-Isla R."/>
            <person name="Ushijima S."/>
            <person name="Smith C.A."/>
            <person name="Ahrendt S."/>
            <person name="Andreopoulos W."/>
            <person name="He G."/>
            <person name="Labutti K."/>
            <person name="Lipzen A."/>
            <person name="Ng V."/>
            <person name="Sandor L."/>
            <person name="Barry K."/>
            <person name="Martinez A.T."/>
            <person name="Xiao Y."/>
            <person name="Gibbons J.G."/>
            <person name="Terashima K."/>
            <person name="Hibbett D.S."/>
            <person name="Grigoriev I.V."/>
        </authorList>
    </citation>
    <scope>NUCLEOTIDE SEQUENCE</scope>
    <source>
        <strain evidence="1">Sp2 HRB7682 ss15</strain>
    </source>
</reference>
<reference evidence="1" key="2">
    <citation type="journal article" date="2023" name="Proc. Natl. Acad. Sci. U.S.A.">
        <title>A global phylogenomic analysis of the shiitake genus Lentinula.</title>
        <authorList>
            <person name="Sierra-Patev S."/>
            <person name="Min B."/>
            <person name="Naranjo-Ortiz M."/>
            <person name="Looney B."/>
            <person name="Konkel Z."/>
            <person name="Slot J.C."/>
            <person name="Sakamoto Y."/>
            <person name="Steenwyk J.L."/>
            <person name="Rokas A."/>
            <person name="Carro J."/>
            <person name="Camarero S."/>
            <person name="Ferreira P."/>
            <person name="Molpeceres G."/>
            <person name="Ruiz-Duenas F.J."/>
            <person name="Serrano A."/>
            <person name="Henrissat B."/>
            <person name="Drula E."/>
            <person name="Hughes K.W."/>
            <person name="Mata J.L."/>
            <person name="Ishikawa N.K."/>
            <person name="Vargas-Isla R."/>
            <person name="Ushijima S."/>
            <person name="Smith C.A."/>
            <person name="Donoghue J."/>
            <person name="Ahrendt S."/>
            <person name="Andreopoulos W."/>
            <person name="He G."/>
            <person name="LaButti K."/>
            <person name="Lipzen A."/>
            <person name="Ng V."/>
            <person name="Riley R."/>
            <person name="Sandor L."/>
            <person name="Barry K."/>
            <person name="Martinez A.T."/>
            <person name="Xiao Y."/>
            <person name="Gibbons J.G."/>
            <person name="Terashima K."/>
            <person name="Grigoriev I.V."/>
            <person name="Hibbett D."/>
        </authorList>
    </citation>
    <scope>NUCLEOTIDE SEQUENCE</scope>
    <source>
        <strain evidence="1">Sp2 HRB7682 ss15</strain>
    </source>
</reference>
<dbReference type="InterPro" id="IPR021829">
    <property type="entry name" value="DUF3419"/>
</dbReference>
<gene>
    <name evidence="1" type="ORF">C8J55DRAFT_561997</name>
</gene>
<evidence type="ECO:0000313" key="1">
    <source>
        <dbReference type="EMBL" id="KAJ4475968.1"/>
    </source>
</evidence>
<dbReference type="AlphaFoldDB" id="A0A9W9A6Z3"/>
<dbReference type="PANTHER" id="PTHR47473:SF1">
    <property type="entry name" value="METHYLTRANSFERASE DOMAIN-CONTAINING PROTEIN"/>
    <property type="match status" value="1"/>
</dbReference>